<protein>
    <submittedName>
        <fullName evidence="2">Uncharacterized protein</fullName>
    </submittedName>
</protein>
<reference evidence="2 3" key="1">
    <citation type="journal article" date="2019" name="Emerg. Microbes Infect.">
        <title>Comprehensive subspecies identification of 175 nontuberculous mycobacteria species based on 7547 genomic profiles.</title>
        <authorList>
            <person name="Matsumoto Y."/>
            <person name="Kinjo T."/>
            <person name="Motooka D."/>
            <person name="Nabeya D."/>
            <person name="Jung N."/>
            <person name="Uechi K."/>
            <person name="Horii T."/>
            <person name="Iida T."/>
            <person name="Fujita J."/>
            <person name="Nakamura S."/>
        </authorList>
    </citation>
    <scope>NUCLEOTIDE SEQUENCE [LARGE SCALE GENOMIC DNA]</scope>
    <source>
        <strain evidence="2 3">JCM 12375</strain>
    </source>
</reference>
<dbReference type="Proteomes" id="UP000465622">
    <property type="component" value="Chromosome"/>
</dbReference>
<evidence type="ECO:0000313" key="3">
    <source>
        <dbReference type="Proteomes" id="UP000465622"/>
    </source>
</evidence>
<gene>
    <name evidence="2" type="ORF">MMAGJ_58830</name>
</gene>
<evidence type="ECO:0000256" key="1">
    <source>
        <dbReference type="SAM" id="Phobius"/>
    </source>
</evidence>
<proteinExistence type="predicted"/>
<feature type="transmembrane region" description="Helical" evidence="1">
    <location>
        <begin position="21"/>
        <end position="43"/>
    </location>
</feature>
<accession>A0ABM7I159</accession>
<keyword evidence="1" id="KW-0472">Membrane</keyword>
<sequence length="99" mass="11339">MLRELRAIDLATMPKYKWDKRVHVLAALCLVGSYVCLGLSYIFDTPILSYMIGILMLIGGGVIFVAIVLLNLHDEPIRTHKWYQRKIDELESEFADNAK</sequence>
<keyword evidence="3" id="KW-1185">Reference proteome</keyword>
<keyword evidence="1" id="KW-1133">Transmembrane helix</keyword>
<dbReference type="EMBL" id="AP022567">
    <property type="protein sequence ID" value="BBX36601.1"/>
    <property type="molecule type" value="Genomic_DNA"/>
</dbReference>
<organism evidence="2 3">
    <name type="scientific">Mycolicibacterium mageritense</name>
    <name type="common">Mycobacterium mageritense</name>
    <dbReference type="NCBI Taxonomy" id="53462"/>
    <lineage>
        <taxon>Bacteria</taxon>
        <taxon>Bacillati</taxon>
        <taxon>Actinomycetota</taxon>
        <taxon>Actinomycetes</taxon>
        <taxon>Mycobacteriales</taxon>
        <taxon>Mycobacteriaceae</taxon>
        <taxon>Mycolicibacterium</taxon>
    </lineage>
</organism>
<keyword evidence="1" id="KW-0812">Transmembrane</keyword>
<name>A0ABM7I159_MYCME</name>
<evidence type="ECO:0000313" key="2">
    <source>
        <dbReference type="EMBL" id="BBX36601.1"/>
    </source>
</evidence>
<feature type="transmembrane region" description="Helical" evidence="1">
    <location>
        <begin position="49"/>
        <end position="72"/>
    </location>
</feature>